<evidence type="ECO:0000313" key="3">
    <source>
        <dbReference type="EMBL" id="AZP19879.1"/>
    </source>
</evidence>
<keyword evidence="4" id="KW-1185">Reference proteome</keyword>
<protein>
    <submittedName>
        <fullName evidence="3">Uncharacterized protein</fullName>
    </submittedName>
</protein>
<dbReference type="AlphaFoldDB" id="A0A3S9I687"/>
<keyword evidence="2" id="KW-1133">Transmembrane helix</keyword>
<evidence type="ECO:0000256" key="2">
    <source>
        <dbReference type="SAM" id="Phobius"/>
    </source>
</evidence>
<dbReference type="KEGG" id="saqu:EJC51_29685"/>
<accession>A0A3S9I687</accession>
<sequence length="82" mass="8815">MLRHEFRPGKLIAGFFLTLAGIIYAGDAGGAWETPWFAIIPVVTAGLCLAGAVGLLTRSVRRRRRTARGAGTPEEPSPEIPR</sequence>
<name>A0A3S9I687_9ACTN</name>
<reference evidence="3 4" key="1">
    <citation type="submission" date="2018-12" db="EMBL/GenBank/DDBJ databases">
        <authorList>
            <person name="Li K."/>
        </authorList>
    </citation>
    <scope>NUCLEOTIDE SEQUENCE [LARGE SCALE GENOMIC DNA]</scope>
    <source>
        <strain evidence="4">CR22</strain>
    </source>
</reference>
<dbReference type="RefSeq" id="WP_126273868.1">
    <property type="nucleotide sequence ID" value="NZ_CP034463.1"/>
</dbReference>
<evidence type="ECO:0000313" key="4">
    <source>
        <dbReference type="Proteomes" id="UP000280197"/>
    </source>
</evidence>
<evidence type="ECO:0000256" key="1">
    <source>
        <dbReference type="SAM" id="MobiDB-lite"/>
    </source>
</evidence>
<feature type="region of interest" description="Disordered" evidence="1">
    <location>
        <begin position="63"/>
        <end position="82"/>
    </location>
</feature>
<dbReference type="EMBL" id="CP034463">
    <property type="protein sequence ID" value="AZP19879.1"/>
    <property type="molecule type" value="Genomic_DNA"/>
</dbReference>
<gene>
    <name evidence="3" type="ORF">EJC51_29685</name>
</gene>
<keyword evidence="2" id="KW-0812">Transmembrane</keyword>
<keyword evidence="2" id="KW-0472">Membrane</keyword>
<dbReference type="Proteomes" id="UP000280197">
    <property type="component" value="Chromosome"/>
</dbReference>
<proteinExistence type="predicted"/>
<feature type="transmembrane region" description="Helical" evidence="2">
    <location>
        <begin position="35"/>
        <end position="56"/>
    </location>
</feature>
<organism evidence="3 4">
    <name type="scientific">Streptomyces aquilus</name>
    <dbReference type="NCBI Taxonomy" id="2548456"/>
    <lineage>
        <taxon>Bacteria</taxon>
        <taxon>Bacillati</taxon>
        <taxon>Actinomycetota</taxon>
        <taxon>Actinomycetes</taxon>
        <taxon>Kitasatosporales</taxon>
        <taxon>Streptomycetaceae</taxon>
        <taxon>Streptomyces</taxon>
    </lineage>
</organism>